<evidence type="ECO:0000313" key="1">
    <source>
        <dbReference type="Ensembl" id="ENSGACP00000007795.1"/>
    </source>
</evidence>
<reference evidence="1" key="2">
    <citation type="submission" date="2024-04" db="UniProtKB">
        <authorList>
            <consortium name="Ensembl"/>
        </authorList>
    </citation>
    <scope>IDENTIFICATION</scope>
</reference>
<proteinExistence type="predicted"/>
<name>G3NR29_GASAC</name>
<reference evidence="1" key="1">
    <citation type="submission" date="2006-01" db="EMBL/GenBank/DDBJ databases">
        <authorList>
            <person name="Lindblad-Toh K."/>
            <person name="Mauceli E."/>
            <person name="Grabherr M."/>
            <person name="Chang J.L."/>
            <person name="Lander E.S."/>
        </authorList>
    </citation>
    <scope>NUCLEOTIDE SEQUENCE [LARGE SCALE GENOMIC DNA]</scope>
</reference>
<dbReference type="eggNOG" id="ENOG502SXMJ">
    <property type="taxonomic scope" value="Eukaryota"/>
</dbReference>
<dbReference type="Bgee" id="ENSGACG00000005900">
    <property type="expression patterns" value="Expressed in intestinal epithelial cell and 5 other cell types or tissues"/>
</dbReference>
<dbReference type="InParanoid" id="G3NR29"/>
<sequence length="82" mass="8676">TLQIKHPRLSPPAEDVGLELQQLPHEAQVGGDDLPPALHKVEGLVQLDALRVHEVGQADGGGAGDTCLAMHQHATTALLHRV</sequence>
<dbReference type="Ensembl" id="ENSGACT00000007814.1">
    <property type="protein sequence ID" value="ENSGACP00000007795.1"/>
    <property type="gene ID" value="ENSGACG00000005900.1"/>
</dbReference>
<dbReference type="AlphaFoldDB" id="G3NR29"/>
<organism evidence="1">
    <name type="scientific">Gasterosteus aculeatus</name>
    <name type="common">Three-spined stickleback</name>
    <dbReference type="NCBI Taxonomy" id="69293"/>
    <lineage>
        <taxon>Eukaryota</taxon>
        <taxon>Metazoa</taxon>
        <taxon>Chordata</taxon>
        <taxon>Craniata</taxon>
        <taxon>Vertebrata</taxon>
        <taxon>Euteleostomi</taxon>
        <taxon>Actinopterygii</taxon>
        <taxon>Neopterygii</taxon>
        <taxon>Teleostei</taxon>
        <taxon>Neoteleostei</taxon>
        <taxon>Acanthomorphata</taxon>
        <taxon>Eupercaria</taxon>
        <taxon>Perciformes</taxon>
        <taxon>Cottioidei</taxon>
        <taxon>Gasterosteales</taxon>
        <taxon>Gasterosteidae</taxon>
        <taxon>Gasterosteus</taxon>
    </lineage>
</organism>
<accession>G3NR29</accession>
<protein>
    <submittedName>
        <fullName evidence="1">Uncharacterized protein</fullName>
    </submittedName>
</protein>